<keyword evidence="2" id="KW-1003">Cell membrane</keyword>
<dbReference type="AlphaFoldDB" id="A0A1H1T842"/>
<proteinExistence type="predicted"/>
<dbReference type="OrthoDB" id="4843785at2"/>
<accession>A0A1H1T842</accession>
<keyword evidence="5 7" id="KW-0472">Membrane</keyword>
<name>A0A1H1T842_9ACTN</name>
<comment type="subcellular location">
    <subcellularLocation>
        <location evidence="1">Cell membrane</location>
    </subcellularLocation>
</comment>
<evidence type="ECO:0000256" key="1">
    <source>
        <dbReference type="ARBA" id="ARBA00004236"/>
    </source>
</evidence>
<dbReference type="GO" id="GO:0005886">
    <property type="term" value="C:plasma membrane"/>
    <property type="evidence" value="ECO:0007669"/>
    <property type="project" value="UniProtKB-SubCell"/>
</dbReference>
<keyword evidence="10" id="KW-1185">Reference proteome</keyword>
<dbReference type="EMBL" id="LT629732">
    <property type="protein sequence ID" value="SDS56425.1"/>
    <property type="molecule type" value="Genomic_DNA"/>
</dbReference>
<evidence type="ECO:0000256" key="7">
    <source>
        <dbReference type="SAM" id="Phobius"/>
    </source>
</evidence>
<dbReference type="InterPro" id="IPR025937">
    <property type="entry name" value="PDGLE_dom"/>
</dbReference>
<feature type="transmembrane region" description="Helical" evidence="7">
    <location>
        <begin position="96"/>
        <end position="117"/>
    </location>
</feature>
<evidence type="ECO:0000256" key="3">
    <source>
        <dbReference type="ARBA" id="ARBA00022692"/>
    </source>
</evidence>
<keyword evidence="3 7" id="KW-0812">Transmembrane</keyword>
<feature type="compositionally biased region" description="Basic and acidic residues" evidence="6">
    <location>
        <begin position="122"/>
        <end position="142"/>
    </location>
</feature>
<feature type="compositionally biased region" description="Basic and acidic residues" evidence="6">
    <location>
        <begin position="1"/>
        <end position="17"/>
    </location>
</feature>
<evidence type="ECO:0000256" key="6">
    <source>
        <dbReference type="SAM" id="MobiDB-lite"/>
    </source>
</evidence>
<evidence type="ECO:0000313" key="9">
    <source>
        <dbReference type="EMBL" id="SDS56425.1"/>
    </source>
</evidence>
<evidence type="ECO:0000256" key="2">
    <source>
        <dbReference type="ARBA" id="ARBA00022475"/>
    </source>
</evidence>
<evidence type="ECO:0000256" key="4">
    <source>
        <dbReference type="ARBA" id="ARBA00022989"/>
    </source>
</evidence>
<feature type="region of interest" description="Disordered" evidence="6">
    <location>
        <begin position="117"/>
        <end position="155"/>
    </location>
</feature>
<protein>
    <submittedName>
        <fullName evidence="9">Cobalt/nickel transport protein</fullName>
    </submittedName>
</protein>
<feature type="compositionally biased region" description="Low complexity" evidence="6">
    <location>
        <begin position="146"/>
        <end position="155"/>
    </location>
</feature>
<organism evidence="9 10">
    <name type="scientific">Actinopolymorpha singaporensis</name>
    <dbReference type="NCBI Taxonomy" id="117157"/>
    <lineage>
        <taxon>Bacteria</taxon>
        <taxon>Bacillati</taxon>
        <taxon>Actinomycetota</taxon>
        <taxon>Actinomycetes</taxon>
        <taxon>Propionibacteriales</taxon>
        <taxon>Actinopolymorphaceae</taxon>
        <taxon>Actinopolymorpha</taxon>
    </lineage>
</organism>
<dbReference type="RefSeq" id="WP_092654372.1">
    <property type="nucleotide sequence ID" value="NZ_LT629732.1"/>
</dbReference>
<evidence type="ECO:0000313" key="10">
    <source>
        <dbReference type="Proteomes" id="UP000198983"/>
    </source>
</evidence>
<feature type="domain" description="PDGLE" evidence="8">
    <location>
        <begin position="30"/>
        <end position="119"/>
    </location>
</feature>
<keyword evidence="4 7" id="KW-1133">Transmembrane helix</keyword>
<evidence type="ECO:0000259" key="8">
    <source>
        <dbReference type="Pfam" id="PF13190"/>
    </source>
</evidence>
<feature type="region of interest" description="Disordered" evidence="6">
    <location>
        <begin position="1"/>
        <end position="24"/>
    </location>
</feature>
<sequence>MSRPESGPDNRSDDRSDSQVSGRRRPRTRVFVVVGLLVVLALAGGASYYASASPDGLNKVAEDHGFASTAKDSPTRHSPFADYGVRGITDGRVSNAVAGVAGVAIVLALGTGVALAVRRRDRRDDRPTDDGAEHPTDRRSADVDDAAAAPADRRR</sequence>
<dbReference type="STRING" id="117157.SAMN04489717_3097"/>
<dbReference type="Proteomes" id="UP000198983">
    <property type="component" value="Chromosome I"/>
</dbReference>
<dbReference type="Pfam" id="PF13190">
    <property type="entry name" value="PDGLE"/>
    <property type="match status" value="1"/>
</dbReference>
<feature type="transmembrane region" description="Helical" evidence="7">
    <location>
        <begin position="30"/>
        <end position="50"/>
    </location>
</feature>
<evidence type="ECO:0000256" key="5">
    <source>
        <dbReference type="ARBA" id="ARBA00023136"/>
    </source>
</evidence>
<gene>
    <name evidence="9" type="ORF">SAMN04489717_3097</name>
</gene>
<reference evidence="9 10" key="1">
    <citation type="submission" date="2016-10" db="EMBL/GenBank/DDBJ databases">
        <authorList>
            <person name="de Groot N.N."/>
        </authorList>
    </citation>
    <scope>NUCLEOTIDE SEQUENCE [LARGE SCALE GENOMIC DNA]</scope>
    <source>
        <strain evidence="9 10">DSM 22024</strain>
    </source>
</reference>